<dbReference type="STRING" id="1384459.GL4_1458"/>
<dbReference type="AlphaFoldDB" id="A0A0A8K4K5"/>
<dbReference type="RefSeq" id="WP_045366063.1">
    <property type="nucleotide sequence ID" value="NZ_AP014648.1"/>
</dbReference>
<evidence type="ECO:0000313" key="2">
    <source>
        <dbReference type="Proteomes" id="UP000031643"/>
    </source>
</evidence>
<sequence length="286" mass="29795">MSKSAALVWETTSDTASPYTLTNVARSFNDAFGTGGASVFYVYMINRQVPGEWMEALGHLSASDTLVIDAVLDGSNGTSEPTWSAGTKDVTSDLAVDDRIGKRWEGFRLDLPDVCLACDGLTIGSASSGATSRANADTWALFEKLWAVGNANGTLAIYTSAGAASTFGASAAADFAANKRLALPDVLTGNKHSRPADGTNLDVGEVQADGAPDIDATFTEVTAYGSGTATGAMSRTKDLENRPASGSADGRYSYTFAASADDPTYSDSVDEIRVNAIGVLVGIYYR</sequence>
<name>A0A0A8K4K5_9HYPH</name>
<dbReference type="OrthoDB" id="8266301at2"/>
<proteinExistence type="predicted"/>
<keyword evidence="2" id="KW-1185">Reference proteome</keyword>
<dbReference type="EMBL" id="AP014648">
    <property type="protein sequence ID" value="BAQ16914.1"/>
    <property type="molecule type" value="Genomic_DNA"/>
</dbReference>
<protein>
    <submittedName>
        <fullName evidence="1">Uncharacterized protein</fullName>
    </submittedName>
</protein>
<dbReference type="KEGG" id="mcg:GL4_1458"/>
<reference evidence="1 2" key="1">
    <citation type="submission" date="2014-09" db="EMBL/GenBank/DDBJ databases">
        <title>Genome sequencing of Methyloceanibacter caenitepidi Gela4.</title>
        <authorList>
            <person name="Takeuchi M."/>
            <person name="Susumu S."/>
            <person name="Kamagata Y."/>
            <person name="Oshima K."/>
            <person name="Hattori M."/>
            <person name="Iwasaki W."/>
        </authorList>
    </citation>
    <scope>NUCLEOTIDE SEQUENCE [LARGE SCALE GENOMIC DNA]</scope>
    <source>
        <strain evidence="1 2">Gela4</strain>
    </source>
</reference>
<gene>
    <name evidence="1" type="ORF">GL4_1458</name>
</gene>
<dbReference type="HOGENOM" id="CLU_972565_0_0_5"/>
<accession>A0A0A8K4K5</accession>
<dbReference type="Proteomes" id="UP000031643">
    <property type="component" value="Chromosome"/>
</dbReference>
<organism evidence="1 2">
    <name type="scientific">Methyloceanibacter caenitepidi</name>
    <dbReference type="NCBI Taxonomy" id="1384459"/>
    <lineage>
        <taxon>Bacteria</taxon>
        <taxon>Pseudomonadati</taxon>
        <taxon>Pseudomonadota</taxon>
        <taxon>Alphaproteobacteria</taxon>
        <taxon>Hyphomicrobiales</taxon>
        <taxon>Hyphomicrobiaceae</taxon>
        <taxon>Methyloceanibacter</taxon>
    </lineage>
</organism>
<evidence type="ECO:0000313" key="1">
    <source>
        <dbReference type="EMBL" id="BAQ16914.1"/>
    </source>
</evidence>